<evidence type="ECO:0000256" key="12">
    <source>
        <dbReference type="ARBA" id="ARBA00022917"/>
    </source>
</evidence>
<dbReference type="FunFam" id="3.30.70.380:FF:000001">
    <property type="entry name" value="Phenylalanine--tRNA ligase beta subunit"/>
    <property type="match status" value="1"/>
</dbReference>
<dbReference type="NCBIfam" id="TIGR00472">
    <property type="entry name" value="pheT_bact"/>
    <property type="match status" value="1"/>
</dbReference>
<dbReference type="PANTHER" id="PTHR10947:SF0">
    <property type="entry name" value="PHENYLALANINE--TRNA LIGASE BETA SUBUNIT"/>
    <property type="match status" value="1"/>
</dbReference>
<keyword evidence="12 15" id="KW-0648">Protein biosynthesis</keyword>
<dbReference type="GO" id="GO:0005524">
    <property type="term" value="F:ATP binding"/>
    <property type="evidence" value="ECO:0007669"/>
    <property type="project" value="UniProtKB-UniRule"/>
</dbReference>
<reference evidence="20 21" key="1">
    <citation type="submission" date="2020-08" db="EMBL/GenBank/DDBJ databases">
        <title>A novel species.</title>
        <authorList>
            <person name="Gao J."/>
        </authorList>
    </citation>
    <scope>NUCLEOTIDE SEQUENCE [LARGE SCALE GENOMIC DNA]</scope>
    <source>
        <strain evidence="20 21">CRXT-G-22</strain>
    </source>
</reference>
<dbReference type="SUPFAM" id="SSF56037">
    <property type="entry name" value="PheT/TilS domain"/>
    <property type="match status" value="1"/>
</dbReference>
<evidence type="ECO:0000256" key="9">
    <source>
        <dbReference type="ARBA" id="ARBA00022840"/>
    </source>
</evidence>
<evidence type="ECO:0000256" key="7">
    <source>
        <dbReference type="ARBA" id="ARBA00022723"/>
    </source>
</evidence>
<protein>
    <recommendedName>
        <fullName evidence="15">Phenylalanine--tRNA ligase beta subunit</fullName>
        <ecNumber evidence="15">6.1.1.20</ecNumber>
    </recommendedName>
    <alternativeName>
        <fullName evidence="15">Phenylalanyl-tRNA synthetase beta subunit</fullName>
        <shortName evidence="15">PheRS</shortName>
    </alternativeName>
</protein>
<dbReference type="Gene3D" id="3.30.56.10">
    <property type="match status" value="2"/>
</dbReference>
<evidence type="ECO:0000256" key="8">
    <source>
        <dbReference type="ARBA" id="ARBA00022741"/>
    </source>
</evidence>
<evidence type="ECO:0000256" key="1">
    <source>
        <dbReference type="ARBA" id="ARBA00004496"/>
    </source>
</evidence>
<feature type="domain" description="TRNA-binding" evidence="17">
    <location>
        <begin position="42"/>
        <end position="167"/>
    </location>
</feature>
<dbReference type="GO" id="GO:0000287">
    <property type="term" value="F:magnesium ion binding"/>
    <property type="evidence" value="ECO:0007669"/>
    <property type="project" value="UniProtKB-UniRule"/>
</dbReference>
<keyword evidence="10 15" id="KW-0460">Magnesium</keyword>
<evidence type="ECO:0000259" key="19">
    <source>
        <dbReference type="PROSITE" id="PS51483"/>
    </source>
</evidence>
<dbReference type="PROSITE" id="PS50886">
    <property type="entry name" value="TRBD"/>
    <property type="match status" value="1"/>
</dbReference>
<feature type="binding site" evidence="15">
    <location>
        <position position="475"/>
    </location>
    <ligand>
        <name>Mg(2+)</name>
        <dbReference type="ChEBI" id="CHEBI:18420"/>
        <note>shared with alpha subunit</note>
    </ligand>
</feature>
<dbReference type="InterPro" id="IPR002547">
    <property type="entry name" value="tRNA-bd_dom"/>
</dbReference>
<dbReference type="Pfam" id="PF03483">
    <property type="entry name" value="B3_4"/>
    <property type="match status" value="1"/>
</dbReference>
<dbReference type="FunFam" id="3.50.40.10:FF:000001">
    <property type="entry name" value="Phenylalanine--tRNA ligase beta subunit"/>
    <property type="match status" value="1"/>
</dbReference>
<evidence type="ECO:0000256" key="2">
    <source>
        <dbReference type="ARBA" id="ARBA00008653"/>
    </source>
</evidence>
<dbReference type="SUPFAM" id="SSF54991">
    <property type="entry name" value="Anticodon-binding domain of PheRS"/>
    <property type="match status" value="1"/>
</dbReference>
<evidence type="ECO:0000256" key="15">
    <source>
        <dbReference type="HAMAP-Rule" id="MF_00283"/>
    </source>
</evidence>
<evidence type="ECO:0000313" key="20">
    <source>
        <dbReference type="EMBL" id="QNP73723.1"/>
    </source>
</evidence>
<comment type="cofactor">
    <cofactor evidence="15">
        <name>Mg(2+)</name>
        <dbReference type="ChEBI" id="CHEBI:18420"/>
    </cofactor>
    <text evidence="15">Binds 2 magnesium ions per tetramer.</text>
</comment>
<dbReference type="SUPFAM" id="SSF50249">
    <property type="entry name" value="Nucleic acid-binding proteins"/>
    <property type="match status" value="1"/>
</dbReference>
<comment type="subunit">
    <text evidence="3 15">Tetramer of two alpha and two beta subunits.</text>
</comment>
<dbReference type="SMART" id="SM00873">
    <property type="entry name" value="B3_4"/>
    <property type="match status" value="1"/>
</dbReference>
<feature type="binding site" evidence="15">
    <location>
        <position position="484"/>
    </location>
    <ligand>
        <name>Mg(2+)</name>
        <dbReference type="ChEBI" id="CHEBI:18420"/>
        <note>shared with alpha subunit</note>
    </ligand>
</feature>
<dbReference type="GO" id="GO:0004826">
    <property type="term" value="F:phenylalanine-tRNA ligase activity"/>
    <property type="evidence" value="ECO:0007669"/>
    <property type="project" value="UniProtKB-UniRule"/>
</dbReference>
<evidence type="ECO:0000259" key="18">
    <source>
        <dbReference type="PROSITE" id="PS51447"/>
    </source>
</evidence>
<keyword evidence="21" id="KW-1185">Reference proteome</keyword>
<keyword evidence="5 16" id="KW-0820">tRNA-binding</keyword>
<keyword evidence="11 16" id="KW-0694">RNA-binding</keyword>
<evidence type="ECO:0000313" key="21">
    <source>
        <dbReference type="Proteomes" id="UP000516052"/>
    </source>
</evidence>
<dbReference type="GO" id="GO:0000049">
    <property type="term" value="F:tRNA binding"/>
    <property type="evidence" value="ECO:0007669"/>
    <property type="project" value="UniProtKB-UniRule"/>
</dbReference>
<dbReference type="PROSITE" id="PS51447">
    <property type="entry name" value="FDX_ACB"/>
    <property type="match status" value="1"/>
</dbReference>
<keyword evidence="13 15" id="KW-0030">Aminoacyl-tRNA synthetase</keyword>
<organism evidence="20 21">
    <name type="scientific">Streptomyces roseirectus</name>
    <dbReference type="NCBI Taxonomy" id="2768066"/>
    <lineage>
        <taxon>Bacteria</taxon>
        <taxon>Bacillati</taxon>
        <taxon>Actinomycetota</taxon>
        <taxon>Actinomycetes</taxon>
        <taxon>Kitasatosporales</taxon>
        <taxon>Streptomycetaceae</taxon>
        <taxon>Streptomyces</taxon>
    </lineage>
</organism>
<dbReference type="InterPro" id="IPR045864">
    <property type="entry name" value="aa-tRNA-synth_II/BPL/LPL"/>
</dbReference>
<dbReference type="InterPro" id="IPR004532">
    <property type="entry name" value="Phe-tRNA-ligase_IIc_bsu_bact"/>
</dbReference>
<keyword evidence="8 15" id="KW-0547">Nucleotide-binding</keyword>
<proteinExistence type="inferred from homology"/>
<evidence type="ECO:0000256" key="11">
    <source>
        <dbReference type="ARBA" id="ARBA00022884"/>
    </source>
</evidence>
<evidence type="ECO:0000256" key="4">
    <source>
        <dbReference type="ARBA" id="ARBA00022490"/>
    </source>
</evidence>
<dbReference type="InterPro" id="IPR009061">
    <property type="entry name" value="DNA-bd_dom_put_sf"/>
</dbReference>
<dbReference type="CDD" id="cd02796">
    <property type="entry name" value="tRNA_bind_bactPheRS"/>
    <property type="match status" value="1"/>
</dbReference>
<dbReference type="Gene3D" id="2.40.50.140">
    <property type="entry name" value="Nucleic acid-binding proteins"/>
    <property type="match status" value="1"/>
</dbReference>
<dbReference type="InterPro" id="IPR005146">
    <property type="entry name" value="B3/B4_tRNA-bd"/>
</dbReference>
<dbReference type="FunFam" id="3.30.56.10:FF:000002">
    <property type="entry name" value="Phenylalanine--tRNA ligase beta subunit"/>
    <property type="match status" value="1"/>
</dbReference>
<feature type="binding site" evidence="15">
    <location>
        <position position="481"/>
    </location>
    <ligand>
        <name>Mg(2+)</name>
        <dbReference type="ChEBI" id="CHEBI:18420"/>
        <note>shared with alpha subunit</note>
    </ligand>
</feature>
<dbReference type="FunFam" id="2.40.50.140:FF:000045">
    <property type="entry name" value="Phenylalanine--tRNA ligase beta subunit"/>
    <property type="match status" value="1"/>
</dbReference>
<evidence type="ECO:0000256" key="14">
    <source>
        <dbReference type="ARBA" id="ARBA00049255"/>
    </source>
</evidence>
<dbReference type="PROSITE" id="PS51483">
    <property type="entry name" value="B5"/>
    <property type="match status" value="1"/>
</dbReference>
<dbReference type="Gene3D" id="3.30.70.380">
    <property type="entry name" value="Ferrodoxin-fold anticodon-binding domain"/>
    <property type="match status" value="1"/>
</dbReference>
<keyword evidence="7 15" id="KW-0479">Metal-binding</keyword>
<name>A0A7H0ILQ7_9ACTN</name>
<evidence type="ECO:0000256" key="5">
    <source>
        <dbReference type="ARBA" id="ARBA00022555"/>
    </source>
</evidence>
<dbReference type="Pfam" id="PF01588">
    <property type="entry name" value="tRNA_bind"/>
    <property type="match status" value="1"/>
</dbReference>
<dbReference type="HAMAP" id="MF_00283">
    <property type="entry name" value="Phe_tRNA_synth_beta1"/>
    <property type="match status" value="1"/>
</dbReference>
<dbReference type="InterPro" id="IPR033714">
    <property type="entry name" value="tRNA_bind_bactPheRS"/>
</dbReference>
<keyword evidence="6 15" id="KW-0436">Ligase</keyword>
<accession>A0A7H0ILQ7</accession>
<dbReference type="Pfam" id="PF03147">
    <property type="entry name" value="FDX-ACB"/>
    <property type="match status" value="1"/>
</dbReference>
<gene>
    <name evidence="15" type="primary">pheT</name>
    <name evidence="20" type="ORF">IAG44_32540</name>
</gene>
<dbReference type="SUPFAM" id="SSF55681">
    <property type="entry name" value="Class II aaRS and biotin synthetases"/>
    <property type="match status" value="1"/>
</dbReference>
<feature type="domain" description="FDX-ACB" evidence="18">
    <location>
        <begin position="752"/>
        <end position="846"/>
    </location>
</feature>
<keyword evidence="4 15" id="KW-0963">Cytoplasm</keyword>
<keyword evidence="9 15" id="KW-0067">ATP-binding</keyword>
<comment type="catalytic activity">
    <reaction evidence="14 15">
        <text>tRNA(Phe) + L-phenylalanine + ATP = L-phenylalanyl-tRNA(Phe) + AMP + diphosphate + H(+)</text>
        <dbReference type="Rhea" id="RHEA:19413"/>
        <dbReference type="Rhea" id="RHEA-COMP:9668"/>
        <dbReference type="Rhea" id="RHEA-COMP:9699"/>
        <dbReference type="ChEBI" id="CHEBI:15378"/>
        <dbReference type="ChEBI" id="CHEBI:30616"/>
        <dbReference type="ChEBI" id="CHEBI:33019"/>
        <dbReference type="ChEBI" id="CHEBI:58095"/>
        <dbReference type="ChEBI" id="CHEBI:78442"/>
        <dbReference type="ChEBI" id="CHEBI:78531"/>
        <dbReference type="ChEBI" id="CHEBI:456215"/>
        <dbReference type="EC" id="6.1.1.20"/>
    </reaction>
</comment>
<dbReference type="EC" id="6.1.1.20" evidence="15"/>
<dbReference type="RefSeq" id="WP_187750657.1">
    <property type="nucleotide sequence ID" value="NZ_CP060828.1"/>
</dbReference>
<dbReference type="CDD" id="cd00769">
    <property type="entry name" value="PheRS_beta_core"/>
    <property type="match status" value="1"/>
</dbReference>
<dbReference type="InterPro" id="IPR045060">
    <property type="entry name" value="Phe-tRNA-ligase_IIc_bsu"/>
</dbReference>
<dbReference type="InterPro" id="IPR041616">
    <property type="entry name" value="PheRS_beta_core"/>
</dbReference>
<feature type="domain" description="B5" evidence="19">
    <location>
        <begin position="423"/>
        <end position="497"/>
    </location>
</feature>
<dbReference type="InterPro" id="IPR012340">
    <property type="entry name" value="NA-bd_OB-fold"/>
</dbReference>
<dbReference type="FunFam" id="3.30.930.10:FF:000130">
    <property type="entry name" value="Phenylalanine--tRNA ligase beta subunit"/>
    <property type="match status" value="1"/>
</dbReference>
<dbReference type="InterPro" id="IPR036690">
    <property type="entry name" value="Fdx_antiC-bd_sf"/>
</dbReference>
<dbReference type="KEGG" id="sroi:IAG44_32540"/>
<dbReference type="Gene3D" id="3.30.930.10">
    <property type="entry name" value="Bira Bifunctional Protein, Domain 2"/>
    <property type="match status" value="1"/>
</dbReference>
<evidence type="ECO:0000256" key="10">
    <source>
        <dbReference type="ARBA" id="ARBA00022842"/>
    </source>
</evidence>
<dbReference type="Pfam" id="PF17759">
    <property type="entry name" value="tRNA_synthFbeta"/>
    <property type="match status" value="1"/>
</dbReference>
<evidence type="ECO:0000259" key="17">
    <source>
        <dbReference type="PROSITE" id="PS50886"/>
    </source>
</evidence>
<sequence>MRIPLSWLREYVDLPATETGRDVQAKLVSAGLEVETVEQLGDGLKGPLVVGQVLTIEELEGFKKPIRFCTVDVGTAGGTSQAFGTGGGTGEPQEIVCGARNFAVGDKVVVVLPGAVLPGDFAIAARKTYGKTSHGMICSSDELGMGDDGTKGIIVLPPETEVGKDAIELLELVDEVLDIAVTANRGDCLSIRGVARETAIAYGLPLRDPALLDVPGPNAFGYPVQVADPFGCDRFTARTVTGLSPEARSPIWLTRRLQKVGVRPISLAVDVTNYVMMELGQPLHAYDRSLVQGTIGVRRATPGEKLTTLDGTQRTLDTEDLVITDERGPIGLAGVMGGANTEIADHEEGQGTTDVVIEAAHFDAVAIARTARRHKLSSEASRRFERGVDPQAAPAAAQRAVDLLVLLAGGTAEAGVTEVIAPSAPHTIAMAADHPDKVAGVVYGRETVVRRLQEVGCDVYGQDELIVTVPSWRPDLAAPNDLAEEVIRLEGYENLPSTLPKPPAGRGLTGRQRLHRRVGRALAGAGYVEAPSYPFISEQVFDQLLLDADDAGRRVVKLTNPLSDEEPALRTSLLPGLLGALRRNDGRGAHDLALFETGLVFHPRAEQAVAPVLSVERRPTDAELASLDAALPVQPRHVAVVLAGAREQAGWWGKGRPADWADAVEAGRTVAREAGAEVVVRQGQYGPWHPGRCAEFVIVAADGTETVVGHAGELHPRVVKALGLPARTAAMELDLDAVAAAGDDTPQAPRISSFPVATQDVALVVDAGVPAADVEAALREGAGELLESIRLFDVYENAEQLGEGRKSLAYALRFRAGDRTLTVDEASAARDAAVALAGERSGAVLRG</sequence>
<dbReference type="InterPro" id="IPR005121">
    <property type="entry name" value="Fdx_antiC-bd"/>
</dbReference>
<dbReference type="SMART" id="SM00874">
    <property type="entry name" value="B5"/>
    <property type="match status" value="1"/>
</dbReference>
<dbReference type="PANTHER" id="PTHR10947">
    <property type="entry name" value="PHENYLALANYL-TRNA SYNTHETASE BETA CHAIN AND LEUCINE-RICH REPEAT-CONTAINING PROTEIN 47"/>
    <property type="match status" value="1"/>
</dbReference>
<evidence type="ECO:0000256" key="3">
    <source>
        <dbReference type="ARBA" id="ARBA00011209"/>
    </source>
</evidence>
<comment type="subcellular location">
    <subcellularLocation>
        <location evidence="1 15">Cytoplasm</location>
    </subcellularLocation>
</comment>
<dbReference type="InterPro" id="IPR005147">
    <property type="entry name" value="tRNA_synthase_B5-dom"/>
</dbReference>
<dbReference type="Pfam" id="PF03484">
    <property type="entry name" value="B5"/>
    <property type="match status" value="1"/>
</dbReference>
<comment type="similarity">
    <text evidence="2 15">Belongs to the phenylalanyl-tRNA synthetase beta subunit family. Type 1 subfamily.</text>
</comment>
<dbReference type="Proteomes" id="UP000516052">
    <property type="component" value="Chromosome"/>
</dbReference>
<feature type="binding site" evidence="15">
    <location>
        <position position="485"/>
    </location>
    <ligand>
        <name>Mg(2+)</name>
        <dbReference type="ChEBI" id="CHEBI:18420"/>
        <note>shared with alpha subunit</note>
    </ligand>
</feature>
<evidence type="ECO:0000256" key="16">
    <source>
        <dbReference type="PROSITE-ProRule" id="PRU00209"/>
    </source>
</evidence>
<dbReference type="AlphaFoldDB" id="A0A7H0ILQ7"/>
<evidence type="ECO:0000256" key="13">
    <source>
        <dbReference type="ARBA" id="ARBA00023146"/>
    </source>
</evidence>
<dbReference type="InterPro" id="IPR020825">
    <property type="entry name" value="Phe-tRNA_synthase-like_B3/B4"/>
</dbReference>
<dbReference type="EMBL" id="CP060828">
    <property type="protein sequence ID" value="QNP73723.1"/>
    <property type="molecule type" value="Genomic_DNA"/>
</dbReference>
<dbReference type="SMART" id="SM00896">
    <property type="entry name" value="FDX-ACB"/>
    <property type="match status" value="1"/>
</dbReference>
<dbReference type="SUPFAM" id="SSF46955">
    <property type="entry name" value="Putative DNA-binding domain"/>
    <property type="match status" value="1"/>
</dbReference>
<dbReference type="GO" id="GO:0009328">
    <property type="term" value="C:phenylalanine-tRNA ligase complex"/>
    <property type="evidence" value="ECO:0007669"/>
    <property type="project" value="TreeGrafter"/>
</dbReference>
<dbReference type="Gene3D" id="3.50.40.10">
    <property type="entry name" value="Phenylalanyl-trna Synthetase, Chain B, domain 3"/>
    <property type="match status" value="1"/>
</dbReference>
<dbReference type="GO" id="GO:0006432">
    <property type="term" value="P:phenylalanyl-tRNA aminoacylation"/>
    <property type="evidence" value="ECO:0007669"/>
    <property type="project" value="UniProtKB-UniRule"/>
</dbReference>
<evidence type="ECO:0000256" key="6">
    <source>
        <dbReference type="ARBA" id="ARBA00022598"/>
    </source>
</evidence>